<keyword evidence="3" id="KW-1185">Reference proteome</keyword>
<sequence length="126" mass="14647">MFENQQQVINTLLELDFDLDEKNLKEKVHFCIFGGTAFLFFSQRFRATSDIDVLFLNKVMNNDVIKIFNEYDINNQMQGIVGVPEDYMNRAYELSGFKNLKVFVAHPIDLVISKLIRGDMRDATDV</sequence>
<comment type="caution">
    <text evidence="2">The sequence shown here is derived from an EMBL/GenBank/DDBJ whole genome shotgun (WGS) entry which is preliminary data.</text>
</comment>
<reference evidence="2 3" key="1">
    <citation type="submission" date="2016-08" db="EMBL/GenBank/DDBJ databases">
        <title>Novel Firmicute Genomes.</title>
        <authorList>
            <person name="Poppleton D.I."/>
            <person name="Gribaldo S."/>
        </authorList>
    </citation>
    <scope>NUCLEOTIDE SEQUENCE [LARGE SCALE GENOMIC DNA]</scope>
    <source>
        <strain evidence="2 3">RAOx-1</strain>
    </source>
</reference>
<protein>
    <recommendedName>
        <fullName evidence="1">DUF6036 domain-containing protein</fullName>
    </recommendedName>
</protein>
<feature type="domain" description="DUF6036" evidence="1">
    <location>
        <begin position="11"/>
        <end position="126"/>
    </location>
</feature>
<accession>A0A419SRE6</accession>
<evidence type="ECO:0000259" key="1">
    <source>
        <dbReference type="Pfam" id="PF19502"/>
    </source>
</evidence>
<dbReference type="Pfam" id="PF19502">
    <property type="entry name" value="DUF6036"/>
    <property type="match status" value="1"/>
</dbReference>
<evidence type="ECO:0000313" key="2">
    <source>
        <dbReference type="EMBL" id="RKD27090.1"/>
    </source>
</evidence>
<dbReference type="InterPro" id="IPR045792">
    <property type="entry name" value="DUF6036"/>
</dbReference>
<name>A0A419SRE6_9BACL</name>
<dbReference type="Proteomes" id="UP000284219">
    <property type="component" value="Unassembled WGS sequence"/>
</dbReference>
<dbReference type="RefSeq" id="WP_120187910.1">
    <property type="nucleotide sequence ID" value="NZ_MCHY01000001.1"/>
</dbReference>
<evidence type="ECO:0000313" key="3">
    <source>
        <dbReference type="Proteomes" id="UP000284219"/>
    </source>
</evidence>
<organism evidence="2 3">
    <name type="scientific">Ammoniphilus oxalaticus</name>
    <dbReference type="NCBI Taxonomy" id="66863"/>
    <lineage>
        <taxon>Bacteria</taxon>
        <taxon>Bacillati</taxon>
        <taxon>Bacillota</taxon>
        <taxon>Bacilli</taxon>
        <taxon>Bacillales</taxon>
        <taxon>Paenibacillaceae</taxon>
        <taxon>Aneurinibacillus group</taxon>
        <taxon>Ammoniphilus</taxon>
    </lineage>
</organism>
<dbReference type="AlphaFoldDB" id="A0A419SRE6"/>
<dbReference type="OrthoDB" id="5865827at2"/>
<gene>
    <name evidence="2" type="ORF">BEP19_00520</name>
</gene>
<proteinExistence type="predicted"/>
<dbReference type="EMBL" id="MCHY01000001">
    <property type="protein sequence ID" value="RKD27090.1"/>
    <property type="molecule type" value="Genomic_DNA"/>
</dbReference>